<comment type="caution">
    <text evidence="3">The sequence shown here is derived from an EMBL/GenBank/DDBJ whole genome shotgun (WGS) entry which is preliminary data.</text>
</comment>
<organism evidence="3 4">
    <name type="scientific">Leptospira fluminis</name>
    <dbReference type="NCBI Taxonomy" id="2484979"/>
    <lineage>
        <taxon>Bacteria</taxon>
        <taxon>Pseudomonadati</taxon>
        <taxon>Spirochaetota</taxon>
        <taxon>Spirochaetia</taxon>
        <taxon>Leptospirales</taxon>
        <taxon>Leptospiraceae</taxon>
        <taxon>Leptospira</taxon>
    </lineage>
</organism>
<dbReference type="OrthoDB" id="342400at2"/>
<dbReference type="InterPro" id="IPR036761">
    <property type="entry name" value="TTHA0802/YceI-like_sf"/>
</dbReference>
<dbReference type="AlphaFoldDB" id="A0A4R9GRA8"/>
<dbReference type="RefSeq" id="WP_135811980.1">
    <property type="nucleotide sequence ID" value="NZ_RQEV01000003.1"/>
</dbReference>
<accession>A0A4R9GRA8</accession>
<evidence type="ECO:0000259" key="2">
    <source>
        <dbReference type="SMART" id="SM00867"/>
    </source>
</evidence>
<feature type="signal peptide" evidence="1">
    <location>
        <begin position="1"/>
        <end position="29"/>
    </location>
</feature>
<evidence type="ECO:0000313" key="3">
    <source>
        <dbReference type="EMBL" id="TGK20678.1"/>
    </source>
</evidence>
<sequence length="195" mass="22152">MSSNRRKAISLRTFLPLCALLLFAHSAKGLEFPESKLRLSSARIYFRSVAPQETIYGSGRIASGEVDPSNKTVSISIDLRDFRTANRLRDSHLHDNYLETEEFPTARYDGRILDFDPDSGKVKTVGRLLLHGKEKNDFLIEGILSKNPEGFSYTADFPIYLNDFSIEIPTLLSLKLNEKIEIKTIFQLEPVLRSK</sequence>
<dbReference type="Gene3D" id="2.40.128.110">
    <property type="entry name" value="Lipid/polyisoprenoid-binding, YceI-like"/>
    <property type="match status" value="1"/>
</dbReference>
<dbReference type="InterPro" id="IPR007372">
    <property type="entry name" value="Lipid/polyisoprenoid-bd_YceI"/>
</dbReference>
<dbReference type="PANTHER" id="PTHR34406">
    <property type="entry name" value="PROTEIN YCEI"/>
    <property type="match status" value="1"/>
</dbReference>
<reference evidence="3" key="1">
    <citation type="journal article" date="2019" name="PLoS Negl. Trop. Dis.">
        <title>Revisiting the worldwide diversity of Leptospira species in the environment.</title>
        <authorList>
            <person name="Vincent A.T."/>
            <person name="Schiettekatte O."/>
            <person name="Bourhy P."/>
            <person name="Veyrier F.J."/>
            <person name="Picardeau M."/>
        </authorList>
    </citation>
    <scope>NUCLEOTIDE SEQUENCE [LARGE SCALE GENOMIC DNA]</scope>
    <source>
        <strain evidence="3">SCS5</strain>
    </source>
</reference>
<protein>
    <submittedName>
        <fullName evidence="3">YceI family protein</fullName>
    </submittedName>
</protein>
<dbReference type="EMBL" id="RQEV01000003">
    <property type="protein sequence ID" value="TGK20678.1"/>
    <property type="molecule type" value="Genomic_DNA"/>
</dbReference>
<keyword evidence="1" id="KW-0732">Signal</keyword>
<gene>
    <name evidence="3" type="ORF">EHO61_02005</name>
</gene>
<dbReference type="Proteomes" id="UP000297855">
    <property type="component" value="Unassembled WGS sequence"/>
</dbReference>
<dbReference type="SUPFAM" id="SSF101874">
    <property type="entry name" value="YceI-like"/>
    <property type="match status" value="1"/>
</dbReference>
<proteinExistence type="predicted"/>
<dbReference type="PANTHER" id="PTHR34406:SF1">
    <property type="entry name" value="PROTEIN YCEI"/>
    <property type="match status" value="1"/>
</dbReference>
<dbReference type="Pfam" id="PF04264">
    <property type="entry name" value="YceI"/>
    <property type="match status" value="1"/>
</dbReference>
<name>A0A4R9GRA8_9LEPT</name>
<dbReference type="SMART" id="SM00867">
    <property type="entry name" value="YceI"/>
    <property type="match status" value="1"/>
</dbReference>
<feature type="domain" description="Lipid/polyisoprenoid-binding YceI-like" evidence="2">
    <location>
        <begin position="36"/>
        <end position="189"/>
    </location>
</feature>
<keyword evidence="4" id="KW-1185">Reference proteome</keyword>
<feature type="chain" id="PRO_5020890340" evidence="1">
    <location>
        <begin position="30"/>
        <end position="195"/>
    </location>
</feature>
<evidence type="ECO:0000313" key="4">
    <source>
        <dbReference type="Proteomes" id="UP000297855"/>
    </source>
</evidence>
<evidence type="ECO:0000256" key="1">
    <source>
        <dbReference type="SAM" id="SignalP"/>
    </source>
</evidence>